<gene>
    <name evidence="1" type="ORF">INT45_007268</name>
</gene>
<proteinExistence type="predicted"/>
<dbReference type="AlphaFoldDB" id="A0A8H7S6I7"/>
<name>A0A8H7S6I7_9FUNG</name>
<reference evidence="1 2" key="1">
    <citation type="submission" date="2020-12" db="EMBL/GenBank/DDBJ databases">
        <title>Metabolic potential, ecology and presence of endohyphal bacteria is reflected in genomic diversity of Mucoromycotina.</title>
        <authorList>
            <person name="Muszewska A."/>
            <person name="Okrasinska A."/>
            <person name="Steczkiewicz K."/>
            <person name="Drgas O."/>
            <person name="Orlowska M."/>
            <person name="Perlinska-Lenart U."/>
            <person name="Aleksandrzak-Piekarczyk T."/>
            <person name="Szatraj K."/>
            <person name="Zielenkiewicz U."/>
            <person name="Pilsyk S."/>
            <person name="Malc E."/>
            <person name="Mieczkowski P."/>
            <person name="Kruszewska J.S."/>
            <person name="Biernat P."/>
            <person name="Pawlowska J."/>
        </authorList>
    </citation>
    <scope>NUCLEOTIDE SEQUENCE [LARGE SCALE GENOMIC DNA]</scope>
    <source>
        <strain evidence="1 2">CBS 142.35</strain>
    </source>
</reference>
<dbReference type="OrthoDB" id="2288217at2759"/>
<protein>
    <submittedName>
        <fullName evidence="1">Uncharacterized protein</fullName>
    </submittedName>
</protein>
<evidence type="ECO:0000313" key="1">
    <source>
        <dbReference type="EMBL" id="KAG2223690.1"/>
    </source>
</evidence>
<evidence type="ECO:0000313" key="2">
    <source>
        <dbReference type="Proteomes" id="UP000646827"/>
    </source>
</evidence>
<sequence length="130" mass="14487">MLLSVTYDSNLLHTCHVIGYSVTGQYDFCGNASLLDVNIPAGFVTRVRKTEPLNFPHRDSNFVSRLLPLMTLACKGKKILDETIRLLDRAPRPITMSTGGDHWCLPQNFILSSTSSTTSSSSSKRRRILD</sequence>
<keyword evidence="2" id="KW-1185">Reference proteome</keyword>
<comment type="caution">
    <text evidence="1">The sequence shown here is derived from an EMBL/GenBank/DDBJ whole genome shotgun (WGS) entry which is preliminary data.</text>
</comment>
<dbReference type="Proteomes" id="UP000646827">
    <property type="component" value="Unassembled WGS sequence"/>
</dbReference>
<organism evidence="1 2">
    <name type="scientific">Circinella minor</name>
    <dbReference type="NCBI Taxonomy" id="1195481"/>
    <lineage>
        <taxon>Eukaryota</taxon>
        <taxon>Fungi</taxon>
        <taxon>Fungi incertae sedis</taxon>
        <taxon>Mucoromycota</taxon>
        <taxon>Mucoromycotina</taxon>
        <taxon>Mucoromycetes</taxon>
        <taxon>Mucorales</taxon>
        <taxon>Lichtheimiaceae</taxon>
        <taxon>Circinella</taxon>
    </lineage>
</organism>
<accession>A0A8H7S6I7</accession>
<dbReference type="EMBL" id="JAEPRB010000056">
    <property type="protein sequence ID" value="KAG2223690.1"/>
    <property type="molecule type" value="Genomic_DNA"/>
</dbReference>